<reference evidence="3" key="1">
    <citation type="submission" date="2020-12" db="UniProtKB">
        <authorList>
            <consortium name="WormBaseParasite"/>
        </authorList>
    </citation>
    <scope>IDENTIFICATION</scope>
    <source>
        <strain evidence="3">MHco3</strain>
    </source>
</reference>
<evidence type="ECO:0000256" key="1">
    <source>
        <dbReference type="SAM" id="MobiDB-lite"/>
    </source>
</evidence>
<dbReference type="WBParaSite" id="HCON_00158920-00001">
    <property type="protein sequence ID" value="HCON_00158920-00001"/>
    <property type="gene ID" value="HCON_00158920"/>
</dbReference>
<accession>A0A7I4YXX9</accession>
<feature type="compositionally biased region" description="Basic and acidic residues" evidence="1">
    <location>
        <begin position="81"/>
        <end position="90"/>
    </location>
</feature>
<dbReference type="Proteomes" id="UP000025227">
    <property type="component" value="Unplaced"/>
</dbReference>
<feature type="compositionally biased region" description="Low complexity" evidence="1">
    <location>
        <begin position="91"/>
        <end position="110"/>
    </location>
</feature>
<dbReference type="AlphaFoldDB" id="A0A7I4YXX9"/>
<evidence type="ECO:0000313" key="2">
    <source>
        <dbReference type="Proteomes" id="UP000025227"/>
    </source>
</evidence>
<feature type="region of interest" description="Disordered" evidence="1">
    <location>
        <begin position="66"/>
        <end position="117"/>
    </location>
</feature>
<sequence length="117" mass="13043">MSVISLGQHSIECIIIVAVSVAIQLRRKLGHQHEGTDSTALLRKYKKELRGAKESQRSEELLAAARQLTPSAFREGRRHRVSMDSSERTQGRGNPRSTRGTRSRTPSPRGQRVPTVS</sequence>
<protein>
    <submittedName>
        <fullName evidence="3">V3 protein</fullName>
    </submittedName>
</protein>
<organism evidence="2 3">
    <name type="scientific">Haemonchus contortus</name>
    <name type="common">Barber pole worm</name>
    <dbReference type="NCBI Taxonomy" id="6289"/>
    <lineage>
        <taxon>Eukaryota</taxon>
        <taxon>Metazoa</taxon>
        <taxon>Ecdysozoa</taxon>
        <taxon>Nematoda</taxon>
        <taxon>Chromadorea</taxon>
        <taxon>Rhabditida</taxon>
        <taxon>Rhabditina</taxon>
        <taxon>Rhabditomorpha</taxon>
        <taxon>Strongyloidea</taxon>
        <taxon>Trichostrongylidae</taxon>
        <taxon>Haemonchus</taxon>
    </lineage>
</organism>
<evidence type="ECO:0000313" key="3">
    <source>
        <dbReference type="WBParaSite" id="HCON_00158920-00001"/>
    </source>
</evidence>
<name>A0A7I4YXX9_HAECO</name>
<keyword evidence="2" id="KW-1185">Reference proteome</keyword>
<proteinExistence type="predicted"/>